<gene>
    <name evidence="11" type="ORF">BN13_280001</name>
</gene>
<dbReference type="SMART" id="SM00490">
    <property type="entry name" value="HELICc"/>
    <property type="match status" value="1"/>
</dbReference>
<dbReference type="GO" id="GO:0003678">
    <property type="term" value="F:DNA helicase activity"/>
    <property type="evidence" value="ECO:0007669"/>
    <property type="project" value="TreeGrafter"/>
</dbReference>
<keyword evidence="3" id="KW-0378">Hydrolase</keyword>
<organism evidence="11 12">
    <name type="scientific">Nostocoides jenkinsii Ben 74</name>
    <dbReference type="NCBI Taxonomy" id="1193518"/>
    <lineage>
        <taxon>Bacteria</taxon>
        <taxon>Bacillati</taxon>
        <taxon>Actinomycetota</taxon>
        <taxon>Actinomycetes</taxon>
        <taxon>Micrococcales</taxon>
        <taxon>Intrasporangiaceae</taxon>
        <taxon>Nostocoides</taxon>
    </lineage>
</organism>
<dbReference type="InterPro" id="IPR027417">
    <property type="entry name" value="P-loop_NTPase"/>
</dbReference>
<dbReference type="SMART" id="SM00487">
    <property type="entry name" value="DEXDc"/>
    <property type="match status" value="1"/>
</dbReference>
<dbReference type="InterPro" id="IPR047112">
    <property type="entry name" value="RecG/Mfd"/>
</dbReference>
<dbReference type="Proteomes" id="UP000035720">
    <property type="component" value="Unassembled WGS sequence"/>
</dbReference>
<sequence>MIPAPVCAMAGSVERATAKRVARRRRHVRQSLQVEQLGVNARLVGTWLTPGVELRFGFDDAHAVTGMPLRDWVKTLPEAVWNNDTKAWTVFDFGGRAVAAILAKAGFRSVLGPDGHAADVDSHAAPLAVGEPGERMMTVAVYPRLGGLAYLRGKIPATAVWRRGDRAWLTSPFVVTRGGAPVGWCAVPEPVLAWVAANPEQTHDMTPPLDYDRTVVGLMGTPTYVLGCVTPATASALAATGIESVSDLLHTMPRRYIDMTGTTVAGMQPGADFSIVGTVTNLDVNASRTKAVIVDDNGTKIWVTWFRVRGLRSRIPDGTRVVLGGAKLTTFTSQRGFTGLSMTNPTVEPVVATSSRYIGVYPASGTAGLTTWAVFDAVKEAAHRVTDLVDPVPPEFLAKRWLPSLADAFRMVHDPATEEEKKAGRDRLAYQELLRLQLVIRRDRAANAAQPGCAHTPTGALTEPFLAGRGYDLTGAQKRVVAEIRDDMTTSRPMSRLLQGDVGAGKTDVSVLALLMAVESGRQGALMAPNETLTNQHFEDIRDAVAGLSKPDGSPVTVALATNKVTGKARKAMFAGLADGSIDIVVGTQALIDAKVAFHDLTMVVVDEQHRFGVEQRAALRSKGSVMPDVLYASATPVPRSAAMTVFGDLDLSVLDEMPPGRQPVATVVVAAGEVDPSRPGDDPWAAIRSAVSQGRQAFVVTPLATSATRESAAAHVLAESLSLGALSGLRVGTITGKDDAKERRATMSAFAAGDLDVLVATTVIEVGVNVPNATVMVITGGERFGLAQLHQLRGRVGRGGHPGRCLIVADPKTSLAQQRLDALASTTDGFALAELDYQLRGGGDVASGSQSGRSRTLRIASITADTEILRNAIEDAIALTEHDPDLDAHPALRAEVDAFLDEDQADFLRSA</sequence>
<dbReference type="PROSITE" id="PS51194">
    <property type="entry name" value="HELICASE_CTER"/>
    <property type="match status" value="1"/>
</dbReference>
<evidence type="ECO:0000313" key="11">
    <source>
        <dbReference type="EMBL" id="CCI53004.1"/>
    </source>
</evidence>
<dbReference type="PANTHER" id="PTHR47964:SF1">
    <property type="entry name" value="ATP-DEPENDENT DNA HELICASE HOMOLOG RECG, CHLOROPLASTIC"/>
    <property type="match status" value="1"/>
</dbReference>
<proteinExistence type="predicted"/>
<accession>A0A077M8T3</accession>
<dbReference type="PROSITE" id="PS51192">
    <property type="entry name" value="HELICASE_ATP_BIND_1"/>
    <property type="match status" value="1"/>
</dbReference>
<protein>
    <recommendedName>
        <fullName evidence="8">Probable DNA 3'-5' helicase RecG</fullName>
    </recommendedName>
</protein>
<evidence type="ECO:0000256" key="7">
    <source>
        <dbReference type="ARBA" id="ARBA00023204"/>
    </source>
</evidence>
<evidence type="ECO:0000256" key="6">
    <source>
        <dbReference type="ARBA" id="ARBA00023125"/>
    </source>
</evidence>
<name>A0A077M8T3_9MICO</name>
<keyword evidence="6" id="KW-0238">DNA-binding</keyword>
<dbReference type="GO" id="GO:0006281">
    <property type="term" value="P:DNA repair"/>
    <property type="evidence" value="ECO:0007669"/>
    <property type="project" value="UniProtKB-KW"/>
</dbReference>
<evidence type="ECO:0000259" key="9">
    <source>
        <dbReference type="PROSITE" id="PS51192"/>
    </source>
</evidence>
<dbReference type="GO" id="GO:0003677">
    <property type="term" value="F:DNA binding"/>
    <property type="evidence" value="ECO:0007669"/>
    <property type="project" value="UniProtKB-KW"/>
</dbReference>
<evidence type="ECO:0000256" key="8">
    <source>
        <dbReference type="ARBA" id="ARBA00049819"/>
    </source>
</evidence>
<dbReference type="Gene3D" id="3.40.50.300">
    <property type="entry name" value="P-loop containing nucleotide triphosphate hydrolases"/>
    <property type="match status" value="2"/>
</dbReference>
<evidence type="ECO:0000259" key="10">
    <source>
        <dbReference type="PROSITE" id="PS51194"/>
    </source>
</evidence>
<dbReference type="Pfam" id="PF00271">
    <property type="entry name" value="Helicase_C"/>
    <property type="match status" value="1"/>
</dbReference>
<dbReference type="Pfam" id="PF19833">
    <property type="entry name" value="RecG_dom3_C"/>
    <property type="match status" value="1"/>
</dbReference>
<evidence type="ECO:0000256" key="4">
    <source>
        <dbReference type="ARBA" id="ARBA00022806"/>
    </source>
</evidence>
<dbReference type="Pfam" id="PF00270">
    <property type="entry name" value="DEAD"/>
    <property type="match status" value="1"/>
</dbReference>
<dbReference type="STRING" id="1193518.BN13_280001"/>
<dbReference type="GO" id="GO:0005524">
    <property type="term" value="F:ATP binding"/>
    <property type="evidence" value="ECO:0007669"/>
    <property type="project" value="UniProtKB-KW"/>
</dbReference>
<comment type="caution">
    <text evidence="11">The sequence shown here is derived from an EMBL/GenBank/DDBJ whole genome shotgun (WGS) entry which is preliminary data.</text>
</comment>
<keyword evidence="12" id="KW-1185">Reference proteome</keyword>
<evidence type="ECO:0000256" key="2">
    <source>
        <dbReference type="ARBA" id="ARBA00022763"/>
    </source>
</evidence>
<feature type="domain" description="Helicase ATP-binding" evidence="9">
    <location>
        <begin position="487"/>
        <end position="655"/>
    </location>
</feature>
<evidence type="ECO:0000256" key="3">
    <source>
        <dbReference type="ARBA" id="ARBA00022801"/>
    </source>
</evidence>
<keyword evidence="1" id="KW-0547">Nucleotide-binding</keyword>
<dbReference type="SUPFAM" id="SSF50249">
    <property type="entry name" value="Nucleic acid-binding proteins"/>
    <property type="match status" value="1"/>
</dbReference>
<dbReference type="InterPro" id="IPR012340">
    <property type="entry name" value="NA-bd_OB-fold"/>
</dbReference>
<keyword evidence="5" id="KW-0067">ATP-binding</keyword>
<evidence type="ECO:0000256" key="5">
    <source>
        <dbReference type="ARBA" id="ARBA00022840"/>
    </source>
</evidence>
<dbReference type="InterPro" id="IPR001650">
    <property type="entry name" value="Helicase_C-like"/>
</dbReference>
<dbReference type="Pfam" id="PF17191">
    <property type="entry name" value="RecG_wedge"/>
    <property type="match status" value="1"/>
</dbReference>
<dbReference type="GO" id="GO:0016787">
    <property type="term" value="F:hydrolase activity"/>
    <property type="evidence" value="ECO:0007669"/>
    <property type="project" value="UniProtKB-KW"/>
</dbReference>
<dbReference type="EMBL" id="CAJC01000137">
    <property type="protein sequence ID" value="CCI53004.1"/>
    <property type="molecule type" value="Genomic_DNA"/>
</dbReference>
<keyword evidence="4 11" id="KW-0347">Helicase</keyword>
<reference evidence="11 12" key="1">
    <citation type="journal article" date="2013" name="ISME J.">
        <title>A metabolic model for members of the genus Tetrasphaera involved in enhanced biological phosphorus removal.</title>
        <authorList>
            <person name="Kristiansen R."/>
            <person name="Nguyen H.T.T."/>
            <person name="Saunders A.M."/>
            <person name="Nielsen J.L."/>
            <person name="Wimmer R."/>
            <person name="Le V.Q."/>
            <person name="McIlroy S.J."/>
            <person name="Petrovski S."/>
            <person name="Seviour R.J."/>
            <person name="Calteau A."/>
            <person name="Nielsen K.L."/>
            <person name="Nielsen P.H."/>
        </authorList>
    </citation>
    <scope>NUCLEOTIDE SEQUENCE [LARGE SCALE GENOMIC DNA]</scope>
    <source>
        <strain evidence="11 12">Ben 74</strain>
    </source>
</reference>
<evidence type="ECO:0000313" key="12">
    <source>
        <dbReference type="Proteomes" id="UP000035720"/>
    </source>
</evidence>
<dbReference type="InterPro" id="IPR014001">
    <property type="entry name" value="Helicase_ATP-bd"/>
</dbReference>
<dbReference type="InterPro" id="IPR011545">
    <property type="entry name" value="DEAD/DEAH_box_helicase_dom"/>
</dbReference>
<dbReference type="SUPFAM" id="SSF52540">
    <property type="entry name" value="P-loop containing nucleoside triphosphate hydrolases"/>
    <property type="match status" value="2"/>
</dbReference>
<dbReference type="InterPro" id="IPR033454">
    <property type="entry name" value="RecG_wedge"/>
</dbReference>
<keyword evidence="7" id="KW-0234">DNA repair</keyword>
<feature type="domain" description="Helicase C-terminal" evidence="10">
    <location>
        <begin position="694"/>
        <end position="839"/>
    </location>
</feature>
<dbReference type="InterPro" id="IPR045562">
    <property type="entry name" value="RecG_dom3_C"/>
</dbReference>
<keyword evidence="2" id="KW-0227">DNA damage</keyword>
<dbReference type="PANTHER" id="PTHR47964">
    <property type="entry name" value="ATP-DEPENDENT DNA HELICASE HOMOLOG RECG, CHLOROPLASTIC"/>
    <property type="match status" value="1"/>
</dbReference>
<evidence type="ECO:0000256" key="1">
    <source>
        <dbReference type="ARBA" id="ARBA00022741"/>
    </source>
</evidence>
<dbReference type="AlphaFoldDB" id="A0A077M8T3"/>